<name>A0A3N4IR23_ASCIM</name>
<dbReference type="AlphaFoldDB" id="A0A3N4IR23"/>
<dbReference type="Gene3D" id="2.30.30.100">
    <property type="match status" value="1"/>
</dbReference>
<dbReference type="Proteomes" id="UP000275078">
    <property type="component" value="Unassembled WGS sequence"/>
</dbReference>
<dbReference type="CDD" id="cd06168">
    <property type="entry name" value="LSMD1"/>
    <property type="match status" value="1"/>
</dbReference>
<organism evidence="2 3">
    <name type="scientific">Ascobolus immersus RN42</name>
    <dbReference type="NCBI Taxonomy" id="1160509"/>
    <lineage>
        <taxon>Eukaryota</taxon>
        <taxon>Fungi</taxon>
        <taxon>Dikarya</taxon>
        <taxon>Ascomycota</taxon>
        <taxon>Pezizomycotina</taxon>
        <taxon>Pezizomycetes</taxon>
        <taxon>Pezizales</taxon>
        <taxon>Ascobolaceae</taxon>
        <taxon>Ascobolus</taxon>
    </lineage>
</organism>
<dbReference type="InterPro" id="IPR034110">
    <property type="entry name" value="LSMD1_Sm"/>
</dbReference>
<dbReference type="InterPro" id="IPR050914">
    <property type="entry name" value="snRNP_SmB/NAA38-like"/>
</dbReference>
<gene>
    <name evidence="2" type="ORF">BJ508DRAFT_410738</name>
</gene>
<dbReference type="EMBL" id="ML119647">
    <property type="protein sequence ID" value="RPA87198.1"/>
    <property type="molecule type" value="Genomic_DNA"/>
</dbReference>
<protein>
    <recommendedName>
        <fullName evidence="1">Sm domain-containing protein</fullName>
    </recommendedName>
</protein>
<dbReference type="SMART" id="SM00651">
    <property type="entry name" value="Sm"/>
    <property type="match status" value="1"/>
</dbReference>
<reference evidence="2 3" key="1">
    <citation type="journal article" date="2018" name="Nat. Ecol. Evol.">
        <title>Pezizomycetes genomes reveal the molecular basis of ectomycorrhizal truffle lifestyle.</title>
        <authorList>
            <person name="Murat C."/>
            <person name="Payen T."/>
            <person name="Noel B."/>
            <person name="Kuo A."/>
            <person name="Morin E."/>
            <person name="Chen J."/>
            <person name="Kohler A."/>
            <person name="Krizsan K."/>
            <person name="Balestrini R."/>
            <person name="Da Silva C."/>
            <person name="Montanini B."/>
            <person name="Hainaut M."/>
            <person name="Levati E."/>
            <person name="Barry K.W."/>
            <person name="Belfiori B."/>
            <person name="Cichocki N."/>
            <person name="Clum A."/>
            <person name="Dockter R.B."/>
            <person name="Fauchery L."/>
            <person name="Guy J."/>
            <person name="Iotti M."/>
            <person name="Le Tacon F."/>
            <person name="Lindquist E.A."/>
            <person name="Lipzen A."/>
            <person name="Malagnac F."/>
            <person name="Mello A."/>
            <person name="Molinier V."/>
            <person name="Miyauchi S."/>
            <person name="Poulain J."/>
            <person name="Riccioni C."/>
            <person name="Rubini A."/>
            <person name="Sitrit Y."/>
            <person name="Splivallo R."/>
            <person name="Traeger S."/>
            <person name="Wang M."/>
            <person name="Zifcakova L."/>
            <person name="Wipf D."/>
            <person name="Zambonelli A."/>
            <person name="Paolocci F."/>
            <person name="Nowrousian M."/>
            <person name="Ottonello S."/>
            <person name="Baldrian P."/>
            <person name="Spatafora J.W."/>
            <person name="Henrissat B."/>
            <person name="Nagy L.G."/>
            <person name="Aury J.M."/>
            <person name="Wincker P."/>
            <person name="Grigoriev I.V."/>
            <person name="Bonfante P."/>
            <person name="Martin F.M."/>
        </authorList>
    </citation>
    <scope>NUCLEOTIDE SEQUENCE [LARGE SCALE GENOMIC DNA]</scope>
    <source>
        <strain evidence="2 3">RN42</strain>
    </source>
</reference>
<dbReference type="STRING" id="1160509.A0A3N4IR23"/>
<evidence type="ECO:0000313" key="2">
    <source>
        <dbReference type="EMBL" id="RPA87198.1"/>
    </source>
</evidence>
<evidence type="ECO:0000259" key="1">
    <source>
        <dbReference type="SMART" id="SM00651"/>
    </source>
</evidence>
<dbReference type="Pfam" id="PF01423">
    <property type="entry name" value="LSM"/>
    <property type="match status" value="1"/>
</dbReference>
<sequence length="148" mass="16511">METPTTTPRSVPRQAFRSAQPFLTSLLLKTIRVHTKDGRVFVGTFKCTDRDLNIILSETSEFRPPPVSAISEILESTPPPATRYRNPIRKNSIPSAEAYMNIVAMKKAERAASLSQDGRPKITITVKSRFIGLVCIPGREVTKVELEE</sequence>
<keyword evidence="3" id="KW-1185">Reference proteome</keyword>
<feature type="domain" description="Sm" evidence="1">
    <location>
        <begin position="21"/>
        <end position="146"/>
    </location>
</feature>
<dbReference type="SUPFAM" id="SSF50182">
    <property type="entry name" value="Sm-like ribonucleoproteins"/>
    <property type="match status" value="1"/>
</dbReference>
<dbReference type="GO" id="GO:0031417">
    <property type="term" value="C:NatC complex"/>
    <property type="evidence" value="ECO:0007669"/>
    <property type="project" value="InterPro"/>
</dbReference>
<dbReference type="PANTHER" id="PTHR10701:SF5">
    <property type="entry name" value="N-ALPHA-ACETYLTRANSFERASE 38, NATC AUXILIARY SUBUNIT"/>
    <property type="match status" value="1"/>
</dbReference>
<dbReference type="InterPro" id="IPR001163">
    <property type="entry name" value="Sm_dom_euk/arc"/>
</dbReference>
<accession>A0A3N4IR23</accession>
<proteinExistence type="predicted"/>
<dbReference type="OrthoDB" id="368909at2759"/>
<dbReference type="InterPro" id="IPR010920">
    <property type="entry name" value="LSM_dom_sf"/>
</dbReference>
<evidence type="ECO:0000313" key="3">
    <source>
        <dbReference type="Proteomes" id="UP000275078"/>
    </source>
</evidence>
<dbReference type="PANTHER" id="PTHR10701">
    <property type="entry name" value="SMALL NUCLEAR RIBONUCLEOPROTEIN-ASSOCIATED PROTEIN B AND N"/>
    <property type="match status" value="1"/>
</dbReference>